<dbReference type="PANTHER" id="PTHR39210:SF1">
    <property type="entry name" value="HEPARIN-SULFATE LYASE"/>
    <property type="match status" value="1"/>
</dbReference>
<proteinExistence type="predicted"/>
<dbReference type="SUPFAM" id="SSF48230">
    <property type="entry name" value="Chondroitin AC/alginate lyase"/>
    <property type="match status" value="1"/>
</dbReference>
<evidence type="ECO:0000256" key="4">
    <source>
        <dbReference type="ARBA" id="ARBA00023239"/>
    </source>
</evidence>
<evidence type="ECO:0000256" key="1">
    <source>
        <dbReference type="ARBA" id="ARBA00004418"/>
    </source>
</evidence>
<dbReference type="InterPro" id="IPR031680">
    <property type="entry name" value="Hepar_II_III_N"/>
</dbReference>
<dbReference type="RefSeq" id="WP_369744919.1">
    <property type="nucleotide sequence ID" value="NZ_CP165735.1"/>
</dbReference>
<organism evidence="7">
    <name type="scientific">Paenarthrobacter sp. AMU7</name>
    <dbReference type="NCBI Taxonomy" id="3162492"/>
    <lineage>
        <taxon>Bacteria</taxon>
        <taxon>Bacillati</taxon>
        <taxon>Actinomycetota</taxon>
        <taxon>Actinomycetes</taxon>
        <taxon>Micrococcales</taxon>
        <taxon>Micrococcaceae</taxon>
        <taxon>Paenarthrobacter</taxon>
    </lineage>
</organism>
<evidence type="ECO:0000259" key="5">
    <source>
        <dbReference type="Pfam" id="PF07940"/>
    </source>
</evidence>
<reference evidence="7" key="1">
    <citation type="submission" date="2024-07" db="EMBL/GenBank/DDBJ databases">
        <authorList>
            <person name="Li J."/>
            <person name="Wei H."/>
            <person name="Ma J."/>
        </authorList>
    </citation>
    <scope>NUCLEOTIDE SEQUENCE</scope>
    <source>
        <strain evidence="7">AMU7</strain>
    </source>
</reference>
<dbReference type="AlphaFoldDB" id="A0AB39YL17"/>
<sequence>MQSASELLFQQLTDADIEALREWVASSHRPDLSDAVWFDSLISDSDSDVINNGWKAGDYDRLDLSLPLAWDSLCADDRSWGSQLHGWKFMDRPIQEFIRTGEKTYLQWCLDRAVSWSERYSGQETDNAIVWYNMALGQRALRLAGLIYLGAKNGITIQELRSLLSAVDRHRLEFALESSFNPRTNHGYFVAIGQTVLGAALEAVPELSGLAEEGRRRLAVMIRTQFLPDGGHSEHSPEYHRMLMQSFQIAVDNGLIEDSELTGRLRKAADLLGWMIQPNGSLVPLGDTPYVKMIDGSHPLTLSPETNFLMSGGSFGQACPTELGVFPDSGYAFVRSPQPQGEAGQSTSSYLAFTAAFHGRAHKHADDLNFVWYDRGQEILVEGGRYGYGAQLPVDSPLRADGFYYADPFRRFVESTMAHNTVTANGRNHDRRRTPQGSGLGLCEQVGDVFVLNGRMDHGGWTHRRKVELKPGIGLTVTDDVQSTDAVKRDYQVWFNLSGALTLNASPAAGLSWSPAGGVWHLTLRTEPGTSVQGPVRESDNPLRGWRSVEDGTREGVWSICLEARKTRHHVFRTRFSFDNDD</sequence>
<feature type="domain" description="Heparin-sulfate lyase N-terminal" evidence="6">
    <location>
        <begin position="68"/>
        <end position="251"/>
    </location>
</feature>
<keyword evidence="2" id="KW-0732">Signal</keyword>
<dbReference type="GO" id="GO:0042597">
    <property type="term" value="C:periplasmic space"/>
    <property type="evidence" value="ECO:0007669"/>
    <property type="project" value="UniProtKB-SubCell"/>
</dbReference>
<comment type="subcellular location">
    <subcellularLocation>
        <location evidence="1">Periplasm</location>
    </subcellularLocation>
</comment>
<dbReference type="EMBL" id="CP165735">
    <property type="protein sequence ID" value="XDV70486.1"/>
    <property type="molecule type" value="Genomic_DNA"/>
</dbReference>
<feature type="domain" description="Heparinase II/III-like C-terminal" evidence="5">
    <location>
        <begin position="322"/>
        <end position="527"/>
    </location>
</feature>
<evidence type="ECO:0000256" key="2">
    <source>
        <dbReference type="ARBA" id="ARBA00022729"/>
    </source>
</evidence>
<protein>
    <submittedName>
        <fullName evidence="7">Heparinase II/III family protein</fullName>
    </submittedName>
</protein>
<dbReference type="InterPro" id="IPR008929">
    <property type="entry name" value="Chondroitin_lyas"/>
</dbReference>
<evidence type="ECO:0000313" key="7">
    <source>
        <dbReference type="EMBL" id="XDV70486.1"/>
    </source>
</evidence>
<dbReference type="InterPro" id="IPR012480">
    <property type="entry name" value="Hepar_II_III_C"/>
</dbReference>
<name>A0AB39YL17_9MICC</name>
<dbReference type="GO" id="GO:0016829">
    <property type="term" value="F:lyase activity"/>
    <property type="evidence" value="ECO:0007669"/>
    <property type="project" value="UniProtKB-KW"/>
</dbReference>
<keyword evidence="3" id="KW-0574">Periplasm</keyword>
<keyword evidence="4" id="KW-0456">Lyase</keyword>
<dbReference type="Gene3D" id="1.50.10.100">
    <property type="entry name" value="Chondroitin AC/alginate lyase"/>
    <property type="match status" value="1"/>
</dbReference>
<dbReference type="Pfam" id="PF07940">
    <property type="entry name" value="Hepar_II_III_C"/>
    <property type="match status" value="1"/>
</dbReference>
<gene>
    <name evidence="7" type="ORF">ABQM86_16185</name>
</gene>
<evidence type="ECO:0000259" key="6">
    <source>
        <dbReference type="Pfam" id="PF16889"/>
    </source>
</evidence>
<dbReference type="PANTHER" id="PTHR39210">
    <property type="entry name" value="HEPARIN-SULFATE LYASE"/>
    <property type="match status" value="1"/>
</dbReference>
<accession>A0AB39YL17</accession>
<dbReference type="Gene3D" id="2.70.98.70">
    <property type="match status" value="1"/>
</dbReference>
<dbReference type="Pfam" id="PF16889">
    <property type="entry name" value="Hepar_II_III_N"/>
    <property type="match status" value="1"/>
</dbReference>
<evidence type="ECO:0000256" key="3">
    <source>
        <dbReference type="ARBA" id="ARBA00022764"/>
    </source>
</evidence>